<evidence type="ECO:0000313" key="1">
    <source>
        <dbReference type="EMBL" id="AII15873.1"/>
    </source>
</evidence>
<proteinExistence type="predicted"/>
<dbReference type="GeneID" id="20098391"/>
<organism evidence="1 2">
    <name type="scientific">Penaeus monodon nudivirus</name>
    <dbReference type="NCBI Taxonomy" id="1529056"/>
    <lineage>
        <taxon>Viruses</taxon>
        <taxon>Viruses incertae sedis</taxon>
        <taxon>Naldaviricetes</taxon>
        <taxon>Lefavirales</taxon>
        <taxon>Nudiviridae</taxon>
        <taxon>Gammanudivirus</taxon>
        <taxon>Gammanudivirus pemonodonis</taxon>
    </lineage>
</organism>
<name>A0A076FD56_9VIRU</name>
<gene>
    <name evidence="1" type="ORF">PmNV_085</name>
</gene>
<dbReference type="RefSeq" id="YP_009051923.1">
    <property type="nucleotide sequence ID" value="NC_024692.1"/>
</dbReference>
<protein>
    <submittedName>
        <fullName evidence="1">Uncharacterized protein</fullName>
    </submittedName>
</protein>
<dbReference type="KEGG" id="vg:20098391"/>
<evidence type="ECO:0000313" key="2">
    <source>
        <dbReference type="Proteomes" id="UP000203413"/>
    </source>
</evidence>
<dbReference type="Proteomes" id="UP000203413">
    <property type="component" value="Segment"/>
</dbReference>
<reference evidence="1 2" key="1">
    <citation type="journal article" date="2014" name="BMC Genomics">
        <title>The genome and occlusion bodies of marine Penaeus monodon nudivirus (PmNV, also known as MBV and PemoNPV) suggest that it should be assigned to a new nudivirus genus that is distinct from the terrestrial nudiviruses.</title>
        <authorList>
            <person name="Yang Y.T."/>
            <person name="Lee D.Y."/>
            <person name="Wang Y."/>
            <person name="Hu J.M."/>
            <person name="Li W.H."/>
            <person name="Leu J.H."/>
            <person name="Chang G.D."/>
            <person name="Ke H.M."/>
            <person name="Kang S.T."/>
            <person name="Lin S.S."/>
            <person name="Kou G.H."/>
            <person name="Lo C.F."/>
        </authorList>
    </citation>
    <scope>NUCLEOTIDE SEQUENCE [LARGE SCALE GENOMIC DNA]</scope>
    <source>
        <strain evidence="1">Indonesia</strain>
    </source>
</reference>
<sequence length="136" mass="16245">MTEYTIYFCDTNRQTTSTTFSQLEIQKHYKFNTREIIIYDADIEERSNIGDVYFGYEFMVVVGYEDILIPELVNLDWATYIYTLLDFINVTNERKIKIKPSNNNTLIKYNSIETTYKTLFPILKKLNTKYRTIEVI</sequence>
<dbReference type="EMBL" id="KJ184318">
    <property type="protein sequence ID" value="AII15873.1"/>
    <property type="molecule type" value="Genomic_DNA"/>
</dbReference>
<keyword evidence="2" id="KW-1185">Reference proteome</keyword>
<accession>A0A076FD56</accession>